<feature type="domain" description="Late embryogenesis abundant protein LEA-2 subgroup" evidence="7">
    <location>
        <begin position="109"/>
        <end position="211"/>
    </location>
</feature>
<dbReference type="GO" id="GO:0009506">
    <property type="term" value="C:plasmodesma"/>
    <property type="evidence" value="ECO:0007669"/>
    <property type="project" value="TreeGrafter"/>
</dbReference>
<feature type="transmembrane region" description="Helical" evidence="6">
    <location>
        <begin position="54"/>
        <end position="77"/>
    </location>
</feature>
<sequence>MMATPHHQIHIQTTPNDHLNRSGLTDDRQVRQHRNTKYNTHQVQDSLATRVTKLICAVFLSIFFTVGLVTFILWLSLRPHRPRFHIHEFTFPSLTEPNGFSTAQITFNLTARNLNLEIRIYYDTVNLTLYYRDQTIAQTPLLFPFYQSPKNTAIIYGTLSRPTLKIDKARWMQFLAARKQGAVAFRVDVVSSIRFKVSTWDSRRHKMHANCEIRVGSNGMLVAADKGKKCPVYFS</sequence>
<dbReference type="InterPro" id="IPR044839">
    <property type="entry name" value="NDR1-like"/>
</dbReference>
<dbReference type="Pfam" id="PF03168">
    <property type="entry name" value="LEA_2"/>
    <property type="match status" value="1"/>
</dbReference>
<dbReference type="Proteomes" id="UP000326396">
    <property type="component" value="Linkage Group LG10"/>
</dbReference>
<dbReference type="GO" id="GO:0005886">
    <property type="term" value="C:plasma membrane"/>
    <property type="evidence" value="ECO:0007669"/>
    <property type="project" value="TreeGrafter"/>
</dbReference>
<dbReference type="AlphaFoldDB" id="A0A5N6PXJ7"/>
<keyword evidence="3 6" id="KW-1133">Transmembrane helix</keyword>
<evidence type="ECO:0000256" key="4">
    <source>
        <dbReference type="ARBA" id="ARBA00023136"/>
    </source>
</evidence>
<dbReference type="PANTHER" id="PTHR31415:SF3">
    <property type="entry name" value="LATE EMBRYOGENESIS ABUNDANT (LEA) HYDROXYPROLINE-RICH GLYCOPROTEIN FAMILY"/>
    <property type="match status" value="1"/>
</dbReference>
<comment type="caution">
    <text evidence="8">The sequence shown here is derived from an EMBL/GenBank/DDBJ whole genome shotgun (WGS) entry which is preliminary data.</text>
</comment>
<dbReference type="PANTHER" id="PTHR31415">
    <property type="entry name" value="OS05G0367900 PROTEIN"/>
    <property type="match status" value="1"/>
</dbReference>
<evidence type="ECO:0000256" key="3">
    <source>
        <dbReference type="ARBA" id="ARBA00022989"/>
    </source>
</evidence>
<keyword evidence="4 6" id="KW-0472">Membrane</keyword>
<keyword evidence="2 6" id="KW-0812">Transmembrane</keyword>
<dbReference type="EMBL" id="SZYD01000002">
    <property type="protein sequence ID" value="KAD7117943.1"/>
    <property type="molecule type" value="Genomic_DNA"/>
</dbReference>
<organism evidence="8 9">
    <name type="scientific">Mikania micrantha</name>
    <name type="common">bitter vine</name>
    <dbReference type="NCBI Taxonomy" id="192012"/>
    <lineage>
        <taxon>Eukaryota</taxon>
        <taxon>Viridiplantae</taxon>
        <taxon>Streptophyta</taxon>
        <taxon>Embryophyta</taxon>
        <taxon>Tracheophyta</taxon>
        <taxon>Spermatophyta</taxon>
        <taxon>Magnoliopsida</taxon>
        <taxon>eudicotyledons</taxon>
        <taxon>Gunneridae</taxon>
        <taxon>Pentapetalae</taxon>
        <taxon>asterids</taxon>
        <taxon>campanulids</taxon>
        <taxon>Asterales</taxon>
        <taxon>Asteraceae</taxon>
        <taxon>Asteroideae</taxon>
        <taxon>Heliantheae alliance</taxon>
        <taxon>Eupatorieae</taxon>
        <taxon>Mikania</taxon>
    </lineage>
</organism>
<evidence type="ECO:0000256" key="6">
    <source>
        <dbReference type="SAM" id="Phobius"/>
    </source>
</evidence>
<evidence type="ECO:0000313" key="9">
    <source>
        <dbReference type="Proteomes" id="UP000326396"/>
    </source>
</evidence>
<accession>A0A5N6PXJ7</accession>
<feature type="region of interest" description="Disordered" evidence="5">
    <location>
        <begin position="1"/>
        <end position="23"/>
    </location>
</feature>
<dbReference type="OrthoDB" id="779224at2759"/>
<evidence type="ECO:0000313" key="8">
    <source>
        <dbReference type="EMBL" id="KAD7117943.1"/>
    </source>
</evidence>
<name>A0A5N6PXJ7_9ASTR</name>
<evidence type="ECO:0000256" key="5">
    <source>
        <dbReference type="SAM" id="MobiDB-lite"/>
    </source>
</evidence>
<reference evidence="8 9" key="1">
    <citation type="submission" date="2019-05" db="EMBL/GenBank/DDBJ databases">
        <title>Mikania micrantha, genome provides insights into the molecular mechanism of rapid growth.</title>
        <authorList>
            <person name="Liu B."/>
        </authorList>
    </citation>
    <scope>NUCLEOTIDE SEQUENCE [LARGE SCALE GENOMIC DNA]</scope>
    <source>
        <strain evidence="8">NLD-2019</strain>
        <tissue evidence="8">Leaf</tissue>
    </source>
</reference>
<evidence type="ECO:0000256" key="1">
    <source>
        <dbReference type="ARBA" id="ARBA00004167"/>
    </source>
</evidence>
<evidence type="ECO:0000256" key="2">
    <source>
        <dbReference type="ARBA" id="ARBA00022692"/>
    </source>
</evidence>
<proteinExistence type="predicted"/>
<dbReference type="GO" id="GO:0098542">
    <property type="term" value="P:defense response to other organism"/>
    <property type="evidence" value="ECO:0007669"/>
    <property type="project" value="InterPro"/>
</dbReference>
<dbReference type="InterPro" id="IPR004864">
    <property type="entry name" value="LEA_2"/>
</dbReference>
<comment type="subcellular location">
    <subcellularLocation>
        <location evidence="1">Membrane</location>
        <topology evidence="1">Single-pass membrane protein</topology>
    </subcellularLocation>
</comment>
<protein>
    <recommendedName>
        <fullName evidence="7">Late embryogenesis abundant protein LEA-2 subgroup domain-containing protein</fullName>
    </recommendedName>
</protein>
<evidence type="ECO:0000259" key="7">
    <source>
        <dbReference type="Pfam" id="PF03168"/>
    </source>
</evidence>
<keyword evidence="9" id="KW-1185">Reference proteome</keyword>
<gene>
    <name evidence="8" type="ORF">E3N88_05211</name>
</gene>